<feature type="transmembrane region" description="Helical" evidence="1">
    <location>
        <begin position="67"/>
        <end position="85"/>
    </location>
</feature>
<dbReference type="Pfam" id="PF03613">
    <property type="entry name" value="EIID-AGA"/>
    <property type="match status" value="1"/>
</dbReference>
<keyword evidence="1" id="KW-0812">Transmembrane</keyword>
<keyword evidence="1" id="KW-1133">Transmembrane helix</keyword>
<dbReference type="EMBL" id="ABAX03000037">
    <property type="protein sequence ID" value="EDR96100.1"/>
    <property type="molecule type" value="Genomic_DNA"/>
</dbReference>
<evidence type="ECO:0000313" key="2">
    <source>
        <dbReference type="EMBL" id="EDR96100.1"/>
    </source>
</evidence>
<evidence type="ECO:0000256" key="1">
    <source>
        <dbReference type="SAM" id="Phobius"/>
    </source>
</evidence>
<keyword evidence="1" id="KW-0472">Membrane</keyword>
<accession>B0MIH6</accession>
<reference evidence="2" key="2">
    <citation type="submission" date="2013-11" db="EMBL/GenBank/DDBJ databases">
        <title>Draft genome sequence of Anaerostipes caccae (DSM 14662).</title>
        <authorList>
            <person name="Sudarsanam P."/>
            <person name="Ley R."/>
            <person name="Guruge J."/>
            <person name="Turnbaugh P.J."/>
            <person name="Mahowald M."/>
            <person name="Liep D."/>
            <person name="Gordon J."/>
        </authorList>
    </citation>
    <scope>NUCLEOTIDE SEQUENCE</scope>
    <source>
        <strain evidence="2">DSM 14662</strain>
    </source>
</reference>
<comment type="caution">
    <text evidence="2">The sequence shown here is derived from an EMBL/GenBank/DDBJ whole genome shotgun (WGS) entry which is preliminary data.</text>
</comment>
<feature type="transmembrane region" description="Helical" evidence="1">
    <location>
        <begin position="125"/>
        <end position="150"/>
    </location>
</feature>
<dbReference type="InterPro" id="IPR050303">
    <property type="entry name" value="GatZ_KbaZ_carbometab"/>
</dbReference>
<dbReference type="PANTHER" id="PTHR32502">
    <property type="entry name" value="N-ACETYLGALACTOSAMINE PERMEASE II COMPONENT-RELATED"/>
    <property type="match status" value="1"/>
</dbReference>
<evidence type="ECO:0000313" key="3">
    <source>
        <dbReference type="Proteomes" id="UP000004935"/>
    </source>
</evidence>
<name>B0MIH6_ANACD</name>
<protein>
    <submittedName>
        <fullName evidence="2">PTS system mannose/fructose/sorbose family IID component</fullName>
    </submittedName>
</protein>
<organism evidence="2 3">
    <name type="scientific">Anaerostipes caccae (strain DSM 14662 / CCUG 47493 / JCM 13470 / NCIMB 13811 / L1-92)</name>
    <dbReference type="NCBI Taxonomy" id="411490"/>
    <lineage>
        <taxon>Bacteria</taxon>
        <taxon>Bacillati</taxon>
        <taxon>Bacillota</taxon>
        <taxon>Clostridia</taxon>
        <taxon>Lachnospirales</taxon>
        <taxon>Lachnospiraceae</taxon>
        <taxon>Anaerostipes</taxon>
    </lineage>
</organism>
<dbReference type="PANTHER" id="PTHR32502:SF23">
    <property type="entry name" value="TRANSPORT PROTEIN, PTS SYSTEM"/>
    <property type="match status" value="1"/>
</dbReference>
<dbReference type="Proteomes" id="UP000004935">
    <property type="component" value="Unassembled WGS sequence"/>
</dbReference>
<dbReference type="STRING" id="411490.ANACAC_03431"/>
<sequence length="274" mass="29723">MEVTKMSSKLNKKDLKQIFIRYLALNAMNDYPGQMHNGYTFSLMPAIDKIYDKKEDRIEAKKRHMEYFNITPNIAGFALGISAAMEEENEKNPDFDATSINAVKTGLMGPLSAIGDTLFPSTLRILATSLVIGMAAAGNVFAPVLFLLMYNIPNVLARWYSLKYGYSMGTEFLLKSEKSGIMDKVSYACSVVGLMAIGAMIVATVNVSTPITIGDVKNGGMVLQTTLDSIMPKILSLGLVGTIYWLLGKGVKVVPLLIGTMVVGVVLFALGIIA</sequence>
<dbReference type="GO" id="GO:0005886">
    <property type="term" value="C:plasma membrane"/>
    <property type="evidence" value="ECO:0007669"/>
    <property type="project" value="TreeGrafter"/>
</dbReference>
<feature type="transmembrane region" description="Helical" evidence="1">
    <location>
        <begin position="254"/>
        <end position="273"/>
    </location>
</feature>
<dbReference type="PROSITE" id="PS51108">
    <property type="entry name" value="PTS_EIID"/>
    <property type="match status" value="1"/>
</dbReference>
<reference evidence="2" key="1">
    <citation type="submission" date="2007-11" db="EMBL/GenBank/DDBJ databases">
        <authorList>
            <person name="Fulton L."/>
            <person name="Clifton S."/>
            <person name="Fulton B."/>
            <person name="Xu J."/>
            <person name="Minx P."/>
            <person name="Pepin K.H."/>
            <person name="Johnson M."/>
            <person name="Thiruvilangam P."/>
            <person name="Bhonagiri V."/>
            <person name="Nash W.E."/>
            <person name="Mardis E.R."/>
            <person name="Wilson R.K."/>
        </authorList>
    </citation>
    <scope>NUCLEOTIDE SEQUENCE [LARGE SCALE GENOMIC DNA]</scope>
    <source>
        <strain evidence="2">DSM 14662</strain>
    </source>
</reference>
<dbReference type="GO" id="GO:0009401">
    <property type="term" value="P:phosphoenolpyruvate-dependent sugar phosphotransferase system"/>
    <property type="evidence" value="ECO:0007669"/>
    <property type="project" value="InterPro"/>
</dbReference>
<dbReference type="eggNOG" id="COG3716">
    <property type="taxonomic scope" value="Bacteria"/>
</dbReference>
<keyword evidence="3" id="KW-1185">Reference proteome</keyword>
<dbReference type="HOGENOM" id="CLU_060742_0_0_9"/>
<dbReference type="AlphaFoldDB" id="B0MIH6"/>
<feature type="transmembrane region" description="Helical" evidence="1">
    <location>
        <begin position="229"/>
        <end position="247"/>
    </location>
</feature>
<gene>
    <name evidence="2" type="ORF">ANACAC_03431</name>
</gene>
<dbReference type="InterPro" id="IPR004704">
    <property type="entry name" value="PTS_IID_man"/>
</dbReference>
<feature type="transmembrane region" description="Helical" evidence="1">
    <location>
        <begin position="185"/>
        <end position="209"/>
    </location>
</feature>
<proteinExistence type="predicted"/>